<dbReference type="GO" id="GO:0005829">
    <property type="term" value="C:cytosol"/>
    <property type="evidence" value="ECO:0007669"/>
    <property type="project" value="TreeGrafter"/>
</dbReference>
<dbReference type="InterPro" id="IPR017918">
    <property type="entry name" value="N-reg_PII_CS"/>
</dbReference>
<comment type="subunit">
    <text evidence="1">Homotrimer.</text>
</comment>
<evidence type="ECO:0000256" key="2">
    <source>
        <dbReference type="ARBA" id="ARBA00015681"/>
    </source>
</evidence>
<dbReference type="AlphaFoldDB" id="A0A8B6M592"/>
<gene>
    <name evidence="10" type="primary">glnK</name>
    <name evidence="10" type="ORF">MPC4_20156</name>
</gene>
<feature type="modified residue" description="O-UMP-tyrosine" evidence="8">
    <location>
        <position position="51"/>
    </location>
</feature>
<keyword evidence="11" id="KW-1185">Reference proteome</keyword>
<protein>
    <recommendedName>
        <fullName evidence="2">Nitrogen regulatory protein P-II</fullName>
    </recommendedName>
</protein>
<organism evidence="10 11">
    <name type="scientific">Methylocella tundrae</name>
    <dbReference type="NCBI Taxonomy" id="227605"/>
    <lineage>
        <taxon>Bacteria</taxon>
        <taxon>Pseudomonadati</taxon>
        <taxon>Pseudomonadota</taxon>
        <taxon>Alphaproteobacteria</taxon>
        <taxon>Hyphomicrobiales</taxon>
        <taxon>Beijerinckiaceae</taxon>
        <taxon>Methylocella</taxon>
    </lineage>
</organism>
<evidence type="ECO:0000256" key="3">
    <source>
        <dbReference type="ARBA" id="ARBA00022553"/>
    </source>
</evidence>
<evidence type="ECO:0000256" key="5">
    <source>
        <dbReference type="ARBA" id="ARBA00023015"/>
    </source>
</evidence>
<dbReference type="PROSITE" id="PS51343">
    <property type="entry name" value="PII_GLNB_DOM"/>
    <property type="match status" value="1"/>
</dbReference>
<keyword evidence="3 8" id="KW-0597">Phosphoprotein</keyword>
<dbReference type="GO" id="GO:0006808">
    <property type="term" value="P:regulation of nitrogen utilization"/>
    <property type="evidence" value="ECO:0007669"/>
    <property type="project" value="InterPro"/>
</dbReference>
<dbReference type="InterPro" id="IPR002187">
    <property type="entry name" value="N-reg_PII"/>
</dbReference>
<dbReference type="Gene3D" id="3.30.70.120">
    <property type="match status" value="1"/>
</dbReference>
<evidence type="ECO:0000256" key="8">
    <source>
        <dbReference type="PIRSR" id="PIRSR602187-50"/>
    </source>
</evidence>
<evidence type="ECO:0000313" key="10">
    <source>
        <dbReference type="EMBL" id="VTZ49946.1"/>
    </source>
</evidence>
<dbReference type="InterPro" id="IPR002332">
    <property type="entry name" value="N-reg_PII_urydylation_site"/>
</dbReference>
<evidence type="ECO:0000256" key="6">
    <source>
        <dbReference type="ARBA" id="ARBA00023163"/>
    </source>
</evidence>
<keyword evidence="4" id="KW-0547">Nucleotide-binding</keyword>
<accession>A0A8B6M592</accession>
<comment type="caution">
    <text evidence="10">The sequence shown here is derived from an EMBL/GenBank/DDBJ whole genome shotgun (WGS) entry which is preliminary data.</text>
</comment>
<dbReference type="PROSITE" id="PS00496">
    <property type="entry name" value="PII_GLNB_UMP"/>
    <property type="match status" value="1"/>
</dbReference>
<comment type="function">
    <text evidence="7">In nitrogen-limiting conditions, when the ratio of Gln to 2-ketoglutarate decreases, P-II is uridylylated to P-II-UMP. P-II-UMP allows the deadenylation of glutamine synthetase (GS), thus activating the enzyme. Conversely, in nitrogen excess P-II is deuridylated and promotes the adenylation of GS. P-II indirectly controls the transcription of the GS gene (glnA). P-II prevents NR-II-catalyzed conversion of NR-I to NR-I-phosphate, the transcriptional activator of glnA. When P-II is uridylylated to P-II-UMP, these events are reversed.</text>
</comment>
<dbReference type="GO" id="GO:0030234">
    <property type="term" value="F:enzyme regulator activity"/>
    <property type="evidence" value="ECO:0007669"/>
    <property type="project" value="InterPro"/>
</dbReference>
<dbReference type="InterPro" id="IPR015867">
    <property type="entry name" value="N-reg_PII/ATP_PRibTrfase_C"/>
</dbReference>
<dbReference type="GO" id="GO:0005524">
    <property type="term" value="F:ATP binding"/>
    <property type="evidence" value="ECO:0007669"/>
    <property type="project" value="TreeGrafter"/>
</dbReference>
<evidence type="ECO:0000256" key="7">
    <source>
        <dbReference type="ARBA" id="ARBA00025238"/>
    </source>
</evidence>
<sequence length="112" mass="12109">MKLVVAIIQPFRLDEVRDALTAAGVSGMTLTEVKGFGHQKGHAEIYRGAEYVTSFVPKIKIEVAVPASRVDAVAEAIMKSAFTGQIGDGKIFIMSVDRTLRIRTGEMDEAAL</sequence>
<dbReference type="InterPro" id="IPR011322">
    <property type="entry name" value="N-reg_PII-like_a/b"/>
</dbReference>
<dbReference type="Pfam" id="PF00543">
    <property type="entry name" value="P-II"/>
    <property type="match status" value="1"/>
</dbReference>
<keyword evidence="6" id="KW-0804">Transcription</keyword>
<dbReference type="Proteomes" id="UP000485880">
    <property type="component" value="Unassembled WGS sequence"/>
</dbReference>
<evidence type="ECO:0000256" key="4">
    <source>
        <dbReference type="ARBA" id="ARBA00022741"/>
    </source>
</evidence>
<reference evidence="10 11" key="1">
    <citation type="submission" date="2019-05" db="EMBL/GenBank/DDBJ databases">
        <authorList>
            <person name="Farhan Ul Haque M."/>
        </authorList>
    </citation>
    <scope>NUCLEOTIDE SEQUENCE [LARGE SCALE GENOMIC DNA]</scope>
    <source>
        <strain evidence="10">2</strain>
    </source>
</reference>
<comment type="similarity">
    <text evidence="9">Belongs to the P(II) protein family.</text>
</comment>
<name>A0A8B6M592_METTU</name>
<dbReference type="PANTHER" id="PTHR30115">
    <property type="entry name" value="NITROGEN REGULATORY PROTEIN P-II"/>
    <property type="match status" value="1"/>
</dbReference>
<dbReference type="RefSeq" id="WP_174512142.1">
    <property type="nucleotide sequence ID" value="NZ_CABFMQ020000076.1"/>
</dbReference>
<proteinExistence type="inferred from homology"/>
<dbReference type="SUPFAM" id="SSF54913">
    <property type="entry name" value="GlnB-like"/>
    <property type="match status" value="1"/>
</dbReference>
<dbReference type="PRINTS" id="PR00340">
    <property type="entry name" value="PIIGLNB"/>
</dbReference>
<dbReference type="SMART" id="SM00938">
    <property type="entry name" value="P-II"/>
    <property type="match status" value="1"/>
</dbReference>
<evidence type="ECO:0000256" key="1">
    <source>
        <dbReference type="ARBA" id="ARBA00011233"/>
    </source>
</evidence>
<dbReference type="EMBL" id="CABFMQ020000076">
    <property type="protein sequence ID" value="VTZ49946.1"/>
    <property type="molecule type" value="Genomic_DNA"/>
</dbReference>
<keyword evidence="5" id="KW-0805">Transcription regulation</keyword>
<dbReference type="PROSITE" id="PS00638">
    <property type="entry name" value="PII_GLNB_CTER"/>
    <property type="match status" value="1"/>
</dbReference>
<evidence type="ECO:0000313" key="11">
    <source>
        <dbReference type="Proteomes" id="UP000485880"/>
    </source>
</evidence>
<dbReference type="PANTHER" id="PTHR30115:SF11">
    <property type="entry name" value="NITROGEN REGULATORY PROTEIN P-II HOMOLOG"/>
    <property type="match status" value="1"/>
</dbReference>
<evidence type="ECO:0000256" key="9">
    <source>
        <dbReference type="RuleBase" id="RU003936"/>
    </source>
</evidence>